<comment type="caution">
    <text evidence="1">The sequence shown here is derived from an EMBL/GenBank/DDBJ whole genome shotgun (WGS) entry which is preliminary data.</text>
</comment>
<gene>
    <name evidence="1" type="ORF">S06H3_29188</name>
</gene>
<name>X1MNN6_9ZZZZ</name>
<dbReference type="EMBL" id="BARV01017090">
    <property type="protein sequence ID" value="GAI19646.1"/>
    <property type="molecule type" value="Genomic_DNA"/>
</dbReference>
<protein>
    <submittedName>
        <fullName evidence="1">Uncharacterized protein</fullName>
    </submittedName>
</protein>
<evidence type="ECO:0000313" key="1">
    <source>
        <dbReference type="EMBL" id="GAI19646.1"/>
    </source>
</evidence>
<proteinExistence type="predicted"/>
<reference evidence="1" key="1">
    <citation type="journal article" date="2014" name="Front. Microbiol.">
        <title>High frequency of phylogenetically diverse reductive dehalogenase-homologous genes in deep subseafloor sedimentary metagenomes.</title>
        <authorList>
            <person name="Kawai M."/>
            <person name="Futagami T."/>
            <person name="Toyoda A."/>
            <person name="Takaki Y."/>
            <person name="Nishi S."/>
            <person name="Hori S."/>
            <person name="Arai W."/>
            <person name="Tsubouchi T."/>
            <person name="Morono Y."/>
            <person name="Uchiyama I."/>
            <person name="Ito T."/>
            <person name="Fujiyama A."/>
            <person name="Inagaki F."/>
            <person name="Takami H."/>
        </authorList>
    </citation>
    <scope>NUCLEOTIDE SEQUENCE</scope>
    <source>
        <strain evidence="1">Expedition CK06-06</strain>
    </source>
</reference>
<organism evidence="1">
    <name type="scientific">marine sediment metagenome</name>
    <dbReference type="NCBI Taxonomy" id="412755"/>
    <lineage>
        <taxon>unclassified sequences</taxon>
        <taxon>metagenomes</taxon>
        <taxon>ecological metagenomes</taxon>
    </lineage>
</organism>
<accession>X1MNN6</accession>
<dbReference type="AlphaFoldDB" id="X1MNN6"/>
<feature type="non-terminal residue" evidence="1">
    <location>
        <position position="1"/>
    </location>
</feature>
<sequence length="34" mass="4000">SPFDWYENLKSSQELLRKKWKDSFPIIATSTGIL</sequence>